<protein>
    <submittedName>
        <fullName evidence="3">FADD protein</fullName>
    </submittedName>
</protein>
<feature type="domain" description="DED" evidence="2">
    <location>
        <begin position="3"/>
        <end position="81"/>
    </location>
</feature>
<evidence type="ECO:0000259" key="2">
    <source>
        <dbReference type="PROSITE" id="PS50168"/>
    </source>
</evidence>
<dbReference type="Pfam" id="PF01335">
    <property type="entry name" value="DED"/>
    <property type="match status" value="1"/>
</dbReference>
<dbReference type="SUPFAM" id="SSF47986">
    <property type="entry name" value="DEATH domain"/>
    <property type="match status" value="1"/>
</dbReference>
<dbReference type="Proteomes" id="UP000567822">
    <property type="component" value="Unassembled WGS sequence"/>
</dbReference>
<keyword evidence="4" id="KW-1185">Reference proteome</keyword>
<dbReference type="GO" id="GO:0097191">
    <property type="term" value="P:extrinsic apoptotic signaling pathway"/>
    <property type="evidence" value="ECO:0007669"/>
    <property type="project" value="TreeGrafter"/>
</dbReference>
<feature type="non-terminal residue" evidence="3">
    <location>
        <position position="179"/>
    </location>
</feature>
<evidence type="ECO:0000259" key="1">
    <source>
        <dbReference type="PROSITE" id="PS50017"/>
    </source>
</evidence>
<dbReference type="Gene3D" id="1.10.533.10">
    <property type="entry name" value="Death Domain, Fas"/>
    <property type="match status" value="2"/>
</dbReference>
<dbReference type="SMART" id="SM00005">
    <property type="entry name" value="DEATH"/>
    <property type="match status" value="1"/>
</dbReference>
<proteinExistence type="predicted"/>
<dbReference type="GO" id="GO:0031265">
    <property type="term" value="C:CD95 death-inducing signaling complex"/>
    <property type="evidence" value="ECO:0007669"/>
    <property type="project" value="TreeGrafter"/>
</dbReference>
<dbReference type="GO" id="GO:0089720">
    <property type="term" value="F:caspase binding"/>
    <property type="evidence" value="ECO:0007669"/>
    <property type="project" value="TreeGrafter"/>
</dbReference>
<dbReference type="GO" id="GO:0045089">
    <property type="term" value="P:positive regulation of innate immune response"/>
    <property type="evidence" value="ECO:0007669"/>
    <property type="project" value="TreeGrafter"/>
</dbReference>
<evidence type="ECO:0000313" key="4">
    <source>
        <dbReference type="Proteomes" id="UP000567822"/>
    </source>
</evidence>
<dbReference type="FunFam" id="1.10.533.10:FF:000059">
    <property type="entry name" value="Fas-associated via death domain"/>
    <property type="match status" value="1"/>
</dbReference>
<reference evidence="3 4" key="1">
    <citation type="submission" date="2019-09" db="EMBL/GenBank/DDBJ databases">
        <title>Bird 10,000 Genomes (B10K) Project - Family phase.</title>
        <authorList>
            <person name="Zhang G."/>
        </authorList>
    </citation>
    <scope>NUCLEOTIDE SEQUENCE [LARGE SCALE GENOMIC DNA]</scope>
    <source>
        <strain evidence="3">B10K-DU-009-59</strain>
        <tissue evidence="3">Muscle</tissue>
    </source>
</reference>
<dbReference type="AlphaFoldDB" id="A0A7L0LE93"/>
<name>A0A7L0LE93_9SYLV</name>
<dbReference type="InterPro" id="IPR011029">
    <property type="entry name" value="DEATH-like_dom_sf"/>
</dbReference>
<dbReference type="GO" id="GO:0005123">
    <property type="term" value="F:death receptor binding"/>
    <property type="evidence" value="ECO:0007669"/>
    <property type="project" value="TreeGrafter"/>
</dbReference>
<dbReference type="PANTHER" id="PTHR15077:SF10">
    <property type="entry name" value="FAS-ASSOCIATED DEATH DOMAIN PROTEIN"/>
    <property type="match status" value="1"/>
</dbReference>
<dbReference type="PROSITE" id="PS50168">
    <property type="entry name" value="DED"/>
    <property type="match status" value="1"/>
</dbReference>
<evidence type="ECO:0000313" key="3">
    <source>
        <dbReference type="EMBL" id="NXK66960.1"/>
    </source>
</evidence>
<comment type="caution">
    <text evidence="3">The sequence shown here is derived from an EMBL/GenBank/DDBJ whole genome shotgun (WGS) entry which is preliminary data.</text>
</comment>
<organism evidence="3 4">
    <name type="scientific">Sylvietta virens</name>
    <name type="common">Green crombec</name>
    <dbReference type="NCBI Taxonomy" id="208069"/>
    <lineage>
        <taxon>Eukaryota</taxon>
        <taxon>Metazoa</taxon>
        <taxon>Chordata</taxon>
        <taxon>Craniata</taxon>
        <taxon>Vertebrata</taxon>
        <taxon>Euteleostomi</taxon>
        <taxon>Archelosauria</taxon>
        <taxon>Archosauria</taxon>
        <taxon>Dinosauria</taxon>
        <taxon>Saurischia</taxon>
        <taxon>Theropoda</taxon>
        <taxon>Coelurosauria</taxon>
        <taxon>Aves</taxon>
        <taxon>Neognathae</taxon>
        <taxon>Neoaves</taxon>
        <taxon>Telluraves</taxon>
        <taxon>Australaves</taxon>
        <taxon>Passeriformes</taxon>
        <taxon>Sylvioidea</taxon>
        <taxon>Sylviidae</taxon>
        <taxon>Acrocephalinae</taxon>
        <taxon>Sylvietta</taxon>
    </lineage>
</organism>
<dbReference type="PROSITE" id="PS50017">
    <property type="entry name" value="DEATH_DOMAIN"/>
    <property type="match status" value="1"/>
</dbReference>
<dbReference type="PANTHER" id="PTHR15077">
    <property type="entry name" value="FAS-ASSOCIATING DEATH DOMAIN-CONTAINING PROTEIN FADD"/>
    <property type="match status" value="1"/>
</dbReference>
<feature type="non-terminal residue" evidence="3">
    <location>
        <position position="1"/>
    </location>
</feature>
<dbReference type="SMART" id="SM00031">
    <property type="entry name" value="DED"/>
    <property type="match status" value="1"/>
</dbReference>
<dbReference type="InterPro" id="IPR016729">
    <property type="entry name" value="FADD"/>
</dbReference>
<dbReference type="Pfam" id="PF00531">
    <property type="entry name" value="Death"/>
    <property type="match status" value="1"/>
</dbReference>
<dbReference type="EMBL" id="VXAN01000309">
    <property type="protein sequence ID" value="NXK66960.1"/>
    <property type="molecule type" value="Genomic_DNA"/>
</dbReference>
<gene>
    <name evidence="3" type="primary">Fadd</name>
    <name evidence="3" type="ORF">SYLVIR_R02528</name>
</gene>
<accession>A0A7L0LE93</accession>
<dbReference type="InterPro" id="IPR000488">
    <property type="entry name" value="Death_dom"/>
</dbReference>
<feature type="domain" description="Death" evidence="1">
    <location>
        <begin position="97"/>
        <end position="179"/>
    </location>
</feature>
<sequence>VDRLLSLLHSISSRLSDKELSAMKFLCLNIVKKGKLATVQSARDLFNILMELQEITNDNLNFLKQLLQHIDRKDLLALVVQFEEEEPLGPDNQPDEHEKAVNVICKNVGRDWKRLMRELGMSEAKLDRIEAAHRYNLYEELCQGLREWQRGKGKDAKVADLIRALRGCHLNLVADLVEE</sequence>
<dbReference type="InterPro" id="IPR001875">
    <property type="entry name" value="DED_dom"/>
</dbReference>
<dbReference type="GO" id="GO:0042981">
    <property type="term" value="P:regulation of apoptotic process"/>
    <property type="evidence" value="ECO:0007669"/>
    <property type="project" value="InterPro"/>
</dbReference>